<accession>A0AA86VMB3</accession>
<evidence type="ECO:0000313" key="2">
    <source>
        <dbReference type="Proteomes" id="UP001189624"/>
    </source>
</evidence>
<keyword evidence="2" id="KW-1185">Reference proteome</keyword>
<gene>
    <name evidence="1" type="ORF">AYBTSS11_LOCUS13255</name>
</gene>
<proteinExistence type="predicted"/>
<name>A0AA86VMB3_9FABA</name>
<dbReference type="Gramene" id="rna-AYBTSS11_LOCUS13255">
    <property type="protein sequence ID" value="CAJ1948566.1"/>
    <property type="gene ID" value="gene-AYBTSS11_LOCUS13255"/>
</dbReference>
<sequence>MDAKEEAENREDRKGIGMMEEWPTRCDSVEIEVAVKAVMFFLCPSKQAYNVLSQEDNTTIKDQKNNDSKDIHLTPRNDKIPYPNSLSLPIPHNYFKNYDDINTCTSHDAPTDNIDIPFVTFDNTNVDILPNENDSVVLRRSICPRKNPT</sequence>
<reference evidence="1" key="1">
    <citation type="submission" date="2023-10" db="EMBL/GenBank/DDBJ databases">
        <authorList>
            <person name="Domelevo Entfellner J.-B."/>
        </authorList>
    </citation>
    <scope>NUCLEOTIDE SEQUENCE</scope>
</reference>
<dbReference type="Proteomes" id="UP001189624">
    <property type="component" value="Chromosome 4"/>
</dbReference>
<protein>
    <submittedName>
        <fullName evidence="1">Uncharacterized protein</fullName>
    </submittedName>
</protein>
<dbReference type="EMBL" id="OY731401">
    <property type="protein sequence ID" value="CAJ1948566.1"/>
    <property type="molecule type" value="Genomic_DNA"/>
</dbReference>
<evidence type="ECO:0000313" key="1">
    <source>
        <dbReference type="EMBL" id="CAJ1948566.1"/>
    </source>
</evidence>
<organism evidence="1 2">
    <name type="scientific">Sphenostylis stenocarpa</name>
    <dbReference type="NCBI Taxonomy" id="92480"/>
    <lineage>
        <taxon>Eukaryota</taxon>
        <taxon>Viridiplantae</taxon>
        <taxon>Streptophyta</taxon>
        <taxon>Embryophyta</taxon>
        <taxon>Tracheophyta</taxon>
        <taxon>Spermatophyta</taxon>
        <taxon>Magnoliopsida</taxon>
        <taxon>eudicotyledons</taxon>
        <taxon>Gunneridae</taxon>
        <taxon>Pentapetalae</taxon>
        <taxon>rosids</taxon>
        <taxon>fabids</taxon>
        <taxon>Fabales</taxon>
        <taxon>Fabaceae</taxon>
        <taxon>Papilionoideae</taxon>
        <taxon>50 kb inversion clade</taxon>
        <taxon>NPAAA clade</taxon>
        <taxon>indigoferoid/millettioid clade</taxon>
        <taxon>Phaseoleae</taxon>
        <taxon>Sphenostylis</taxon>
    </lineage>
</organism>
<dbReference type="AlphaFoldDB" id="A0AA86VMB3"/>